<dbReference type="EMBL" id="CAJHNJ030000037">
    <property type="protein sequence ID" value="CAG9129069.1"/>
    <property type="molecule type" value="Genomic_DNA"/>
</dbReference>
<comment type="caution">
    <text evidence="1">The sequence shown here is derived from an EMBL/GenBank/DDBJ whole genome shotgun (WGS) entry which is preliminary data.</text>
</comment>
<gene>
    <name evidence="1" type="ORF">PLXY2_LOCUS9419</name>
</gene>
<evidence type="ECO:0000313" key="2">
    <source>
        <dbReference type="Proteomes" id="UP000653454"/>
    </source>
</evidence>
<proteinExistence type="predicted"/>
<dbReference type="Proteomes" id="UP000653454">
    <property type="component" value="Unassembled WGS sequence"/>
</dbReference>
<protein>
    <submittedName>
        <fullName evidence="1">(diamondback moth) hypothetical protein</fullName>
    </submittedName>
</protein>
<evidence type="ECO:0000313" key="1">
    <source>
        <dbReference type="EMBL" id="CAG9129069.1"/>
    </source>
</evidence>
<organism evidence="1 2">
    <name type="scientific">Plutella xylostella</name>
    <name type="common">Diamondback moth</name>
    <name type="synonym">Plutella maculipennis</name>
    <dbReference type="NCBI Taxonomy" id="51655"/>
    <lineage>
        <taxon>Eukaryota</taxon>
        <taxon>Metazoa</taxon>
        <taxon>Ecdysozoa</taxon>
        <taxon>Arthropoda</taxon>
        <taxon>Hexapoda</taxon>
        <taxon>Insecta</taxon>
        <taxon>Pterygota</taxon>
        <taxon>Neoptera</taxon>
        <taxon>Endopterygota</taxon>
        <taxon>Lepidoptera</taxon>
        <taxon>Glossata</taxon>
        <taxon>Ditrysia</taxon>
        <taxon>Yponomeutoidea</taxon>
        <taxon>Plutellidae</taxon>
        <taxon>Plutella</taxon>
    </lineage>
</organism>
<sequence length="124" mass="14380">MYESQVPLLENEELLQTLQTSRRTALEATQQLSTSRQTEAEIDEARQVPLLENEELLQTLQTSRRTALEATQQLSTSRQTEAEIDEARQVSVYARLIDGRTEKTQKMMRPKRRAPLINVHRKCK</sequence>
<reference evidence="1" key="1">
    <citation type="submission" date="2020-11" db="EMBL/GenBank/DDBJ databases">
        <authorList>
            <person name="Whiteford S."/>
        </authorList>
    </citation>
    <scope>NUCLEOTIDE SEQUENCE</scope>
</reference>
<accession>A0A8S4FKP2</accession>
<name>A0A8S4FKP2_PLUXY</name>
<dbReference type="Gene3D" id="6.10.140.1060">
    <property type="match status" value="2"/>
</dbReference>
<keyword evidence="2" id="KW-1185">Reference proteome</keyword>
<dbReference type="AlphaFoldDB" id="A0A8S4FKP2"/>